<dbReference type="GO" id="GO:0016811">
    <property type="term" value="F:hydrolase activity, acting on carbon-nitrogen (but not peptide) bonds, in linear amides"/>
    <property type="evidence" value="ECO:0007669"/>
    <property type="project" value="InterPro"/>
</dbReference>
<dbReference type="OrthoDB" id="9811740at2"/>
<evidence type="ECO:0000256" key="1">
    <source>
        <dbReference type="SAM" id="SignalP"/>
    </source>
</evidence>
<keyword evidence="3" id="KW-1185">Reference proteome</keyword>
<dbReference type="RefSeq" id="WP_084447697.1">
    <property type="nucleotide sequence ID" value="NZ_FWWW01000100.1"/>
</dbReference>
<dbReference type="Pfam" id="PF03069">
    <property type="entry name" value="FmdA_AmdA"/>
    <property type="match status" value="2"/>
</dbReference>
<accession>A0A1W1W3W8</accession>
<feature type="chain" id="PRO_5012935662" evidence="1">
    <location>
        <begin position="28"/>
        <end position="363"/>
    </location>
</feature>
<dbReference type="Proteomes" id="UP000192266">
    <property type="component" value="Unassembled WGS sequence"/>
</dbReference>
<dbReference type="AlphaFoldDB" id="A0A1W1W3W8"/>
<dbReference type="InterPro" id="IPR004304">
    <property type="entry name" value="FmdA_AmdA"/>
</dbReference>
<reference evidence="2 3" key="1">
    <citation type="submission" date="2017-04" db="EMBL/GenBank/DDBJ databases">
        <authorList>
            <person name="Afonso C.L."/>
            <person name="Miller P.J."/>
            <person name="Scott M.A."/>
            <person name="Spackman E."/>
            <person name="Goraichik I."/>
            <person name="Dimitrov K.M."/>
            <person name="Suarez D.L."/>
            <person name="Swayne D.E."/>
        </authorList>
    </citation>
    <scope>NUCLEOTIDE SEQUENCE [LARGE SCALE GENOMIC DNA]</scope>
    <source>
        <strain evidence="2 3">DSM 11622</strain>
    </source>
</reference>
<feature type="signal peptide" evidence="1">
    <location>
        <begin position="1"/>
        <end position="27"/>
    </location>
</feature>
<proteinExistence type="predicted"/>
<dbReference type="Gene3D" id="2.60.120.580">
    <property type="entry name" value="Acetamidase/Formamidase-like domains"/>
    <property type="match status" value="2"/>
</dbReference>
<organism evidence="2 3">
    <name type="scientific">Hymenobacter roseosalivarius DSM 11622</name>
    <dbReference type="NCBI Taxonomy" id="645990"/>
    <lineage>
        <taxon>Bacteria</taxon>
        <taxon>Pseudomonadati</taxon>
        <taxon>Bacteroidota</taxon>
        <taxon>Cytophagia</taxon>
        <taxon>Cytophagales</taxon>
        <taxon>Hymenobacteraceae</taxon>
        <taxon>Hymenobacter</taxon>
    </lineage>
</organism>
<sequence length="363" mass="38614">MKTRPSIIATAILTVGAGLVLAAGAQAQQPAAPNTRPSKPTTYQLKPTPTTVAWGFYDAAAKPVLRIKSGDRVEVKTLITSSPTRLEGAGLPPDQVEQSLRDIHQSVTNKGPGGHILTGPIYVEGAEPGDVLEVRIKKVALAIPYAYNAFGPTSGFLPEDFGYAKMRIIPLDRKRMVANFAPGIEVPLRPFFGSMGVAPPPAAGRINSAPPGIHAGNLDNKELVAGTTLYIPVHVAGGLFEVGDGHAGQGNGEVDITGLETSLTGTLEFIVRKDLHLTWPRAETPTDYITMGMDEDLTKATKIALREMLDFLMKEKNLSHDDAYMLASVAANMEITQLVDGTKGVHSMISKKVFTGKSLGGKN</sequence>
<name>A0A1W1W3W8_9BACT</name>
<dbReference type="Gene3D" id="3.10.28.20">
    <property type="entry name" value="Acetamidase/Formamidase-like domains"/>
    <property type="match status" value="1"/>
</dbReference>
<protein>
    <submittedName>
        <fullName evidence="2">Acetamidase/Formamidase</fullName>
    </submittedName>
</protein>
<evidence type="ECO:0000313" key="3">
    <source>
        <dbReference type="Proteomes" id="UP000192266"/>
    </source>
</evidence>
<evidence type="ECO:0000313" key="2">
    <source>
        <dbReference type="EMBL" id="SMC00325.1"/>
    </source>
</evidence>
<dbReference type="SUPFAM" id="SSF141130">
    <property type="entry name" value="Acetamidase/Formamidase-like"/>
    <property type="match status" value="1"/>
</dbReference>
<gene>
    <name evidence="2" type="ORF">SAMN00120144_1939</name>
</gene>
<dbReference type="PANTHER" id="PTHR31891">
    <property type="entry name" value="FORMAMIDASE C869.04-RELATED"/>
    <property type="match status" value="1"/>
</dbReference>
<keyword evidence="1" id="KW-0732">Signal</keyword>
<dbReference type="STRING" id="645990.SAMN00120144_1939"/>
<dbReference type="PANTHER" id="PTHR31891:SF1">
    <property type="entry name" value="FORMAMIDASE C869.04-RELATED"/>
    <property type="match status" value="1"/>
</dbReference>
<dbReference type="EMBL" id="FWWW01000100">
    <property type="protein sequence ID" value="SMC00325.1"/>
    <property type="molecule type" value="Genomic_DNA"/>
</dbReference>